<dbReference type="RefSeq" id="WP_200257437.1">
    <property type="nucleotide sequence ID" value="NZ_NRSH01000038.1"/>
</dbReference>
<accession>A0ABS1E5I4</accession>
<keyword evidence="4" id="KW-0233">DNA recombination</keyword>
<evidence type="ECO:0000256" key="3">
    <source>
        <dbReference type="ARBA" id="ARBA00023125"/>
    </source>
</evidence>
<evidence type="ECO:0000256" key="2">
    <source>
        <dbReference type="ARBA" id="ARBA00022908"/>
    </source>
</evidence>
<comment type="similarity">
    <text evidence="1">Belongs to the site-specific recombinase resolvase family.</text>
</comment>
<feature type="domain" description="Resolvase/invertase-type recombinase catalytic" evidence="5">
    <location>
        <begin position="11"/>
        <end position="148"/>
    </location>
</feature>
<organism evidence="6 7">
    <name type="scientific">Halorhodospira neutriphila</name>
    <dbReference type="NCBI Taxonomy" id="168379"/>
    <lineage>
        <taxon>Bacteria</taxon>
        <taxon>Pseudomonadati</taxon>
        <taxon>Pseudomonadota</taxon>
        <taxon>Gammaproteobacteria</taxon>
        <taxon>Chromatiales</taxon>
        <taxon>Ectothiorhodospiraceae</taxon>
        <taxon>Halorhodospira</taxon>
    </lineage>
</organism>
<keyword evidence="3" id="KW-0238">DNA-binding</keyword>
<evidence type="ECO:0000259" key="5">
    <source>
        <dbReference type="PROSITE" id="PS51736"/>
    </source>
</evidence>
<evidence type="ECO:0000313" key="6">
    <source>
        <dbReference type="EMBL" id="MBK1726367.1"/>
    </source>
</evidence>
<dbReference type="Pfam" id="PF00239">
    <property type="entry name" value="Resolvase"/>
    <property type="match status" value="1"/>
</dbReference>
<dbReference type="Proteomes" id="UP000738126">
    <property type="component" value="Unassembled WGS sequence"/>
</dbReference>
<keyword evidence="2" id="KW-0229">DNA integration</keyword>
<dbReference type="SMART" id="SM00857">
    <property type="entry name" value="Resolvase"/>
    <property type="match status" value="1"/>
</dbReference>
<dbReference type="InterPro" id="IPR006118">
    <property type="entry name" value="Recombinase_CS"/>
</dbReference>
<dbReference type="InterPro" id="IPR006119">
    <property type="entry name" value="Resolv_N"/>
</dbReference>
<dbReference type="Gene3D" id="3.40.50.1390">
    <property type="entry name" value="Resolvase, N-terminal catalytic domain"/>
    <property type="match status" value="1"/>
</dbReference>
<name>A0ABS1E5I4_9GAMM</name>
<dbReference type="InterPro" id="IPR050639">
    <property type="entry name" value="SSR_resolvase"/>
</dbReference>
<gene>
    <name evidence="6" type="ORF">CKO13_04880</name>
</gene>
<protein>
    <submittedName>
        <fullName evidence="6">Resolvase</fullName>
    </submittedName>
</protein>
<dbReference type="PROSITE" id="PS51736">
    <property type="entry name" value="RECOMBINASES_3"/>
    <property type="match status" value="1"/>
</dbReference>
<keyword evidence="7" id="KW-1185">Reference proteome</keyword>
<evidence type="ECO:0000256" key="1">
    <source>
        <dbReference type="ARBA" id="ARBA00009913"/>
    </source>
</evidence>
<dbReference type="InterPro" id="IPR036162">
    <property type="entry name" value="Resolvase-like_N_sf"/>
</dbReference>
<comment type="caution">
    <text evidence="6">The sequence shown here is derived from an EMBL/GenBank/DDBJ whole genome shotgun (WGS) entry which is preliminary data.</text>
</comment>
<dbReference type="PROSITE" id="PS00398">
    <property type="entry name" value="RECOMBINASES_2"/>
    <property type="match status" value="1"/>
</dbReference>
<dbReference type="SUPFAM" id="SSF53041">
    <property type="entry name" value="Resolvase-like"/>
    <property type="match status" value="1"/>
</dbReference>
<evidence type="ECO:0000256" key="4">
    <source>
        <dbReference type="ARBA" id="ARBA00023172"/>
    </source>
</evidence>
<dbReference type="PANTHER" id="PTHR30461">
    <property type="entry name" value="DNA-INVERTASE FROM LAMBDOID PROPHAGE"/>
    <property type="match status" value="1"/>
</dbReference>
<proteinExistence type="inferred from homology"/>
<evidence type="ECO:0000313" key="7">
    <source>
        <dbReference type="Proteomes" id="UP000738126"/>
    </source>
</evidence>
<dbReference type="EMBL" id="NRSH01000038">
    <property type="protein sequence ID" value="MBK1726367.1"/>
    <property type="molecule type" value="Genomic_DNA"/>
</dbReference>
<reference evidence="6 7" key="1">
    <citation type="journal article" date="2020" name="Microorganisms">
        <title>Osmotic Adaptation and Compatible Solute Biosynthesis of Phototrophic Bacteria as Revealed from Genome Analyses.</title>
        <authorList>
            <person name="Imhoff J.F."/>
            <person name="Rahn T."/>
            <person name="Kunzel S."/>
            <person name="Keller A."/>
            <person name="Neulinger S.C."/>
        </authorList>
    </citation>
    <scope>NUCLEOTIDE SEQUENCE [LARGE SCALE GENOMIC DNA]</scope>
    <source>
        <strain evidence="6 7">DSM 15116</strain>
    </source>
</reference>
<dbReference type="CDD" id="cd03768">
    <property type="entry name" value="SR_ResInv"/>
    <property type="match status" value="1"/>
</dbReference>
<sequence length="201" mass="22114">MTTEPTGPTGATIGYTRVSTTDQRTEGHRAQIERAYRIDHWYQDEATSGSTRALDRPGFAALYQYVREGDRVVVPAIDRLGRNTIDVLTTVEALREKGVAVVSVREGFDMSTNMGKMMLTMLAGVAELERENIRERQRAGLEKAKAEGRRLGRPVAADPAEVAAWRWRHGATIRQTAEHFGVGVSSVKRACKAHPAPPEGA</sequence>
<dbReference type="PANTHER" id="PTHR30461:SF26">
    <property type="entry name" value="RESOLVASE HOMOLOG YNEB"/>
    <property type="match status" value="1"/>
</dbReference>